<keyword evidence="3" id="KW-1185">Reference proteome</keyword>
<evidence type="ECO:0000313" key="2">
    <source>
        <dbReference type="EMBL" id="ACU71456.1"/>
    </source>
</evidence>
<gene>
    <name evidence="2" type="ordered locus">Caci_2538</name>
</gene>
<proteinExistence type="predicted"/>
<accession>C7PXK3</accession>
<dbReference type="RefSeq" id="WP_012786749.1">
    <property type="nucleotide sequence ID" value="NC_013131.1"/>
</dbReference>
<protein>
    <recommendedName>
        <fullName evidence="4">Peptidase S8 and S53 subtilisin kexin sedolisin</fullName>
    </recommendedName>
</protein>
<dbReference type="KEGG" id="cai:Caci_2538"/>
<reference evidence="2 3" key="1">
    <citation type="journal article" date="2009" name="Stand. Genomic Sci.">
        <title>Complete genome sequence of Catenulispora acidiphila type strain (ID 139908).</title>
        <authorList>
            <person name="Copeland A."/>
            <person name="Lapidus A."/>
            <person name="Glavina Del Rio T."/>
            <person name="Nolan M."/>
            <person name="Lucas S."/>
            <person name="Chen F."/>
            <person name="Tice H."/>
            <person name="Cheng J.F."/>
            <person name="Bruce D."/>
            <person name="Goodwin L."/>
            <person name="Pitluck S."/>
            <person name="Mikhailova N."/>
            <person name="Pati A."/>
            <person name="Ivanova N."/>
            <person name="Mavromatis K."/>
            <person name="Chen A."/>
            <person name="Palaniappan K."/>
            <person name="Chain P."/>
            <person name="Land M."/>
            <person name="Hauser L."/>
            <person name="Chang Y.J."/>
            <person name="Jeffries C.D."/>
            <person name="Chertkov O."/>
            <person name="Brettin T."/>
            <person name="Detter J.C."/>
            <person name="Han C."/>
            <person name="Ali Z."/>
            <person name="Tindall B.J."/>
            <person name="Goker M."/>
            <person name="Bristow J."/>
            <person name="Eisen J.A."/>
            <person name="Markowitz V."/>
            <person name="Hugenholtz P."/>
            <person name="Kyrpides N.C."/>
            <person name="Klenk H.P."/>
        </authorList>
    </citation>
    <scope>NUCLEOTIDE SEQUENCE [LARGE SCALE GENOMIC DNA]</scope>
    <source>
        <strain evidence="3">DSM 44928 / JCM 14897 / NBRC 102108 / NRRL B-24433 / ID139908</strain>
    </source>
</reference>
<organism evidence="2 3">
    <name type="scientific">Catenulispora acidiphila (strain DSM 44928 / JCM 14897 / NBRC 102108 / NRRL B-24433 / ID139908)</name>
    <dbReference type="NCBI Taxonomy" id="479433"/>
    <lineage>
        <taxon>Bacteria</taxon>
        <taxon>Bacillati</taxon>
        <taxon>Actinomycetota</taxon>
        <taxon>Actinomycetes</taxon>
        <taxon>Catenulisporales</taxon>
        <taxon>Catenulisporaceae</taxon>
        <taxon>Catenulispora</taxon>
    </lineage>
</organism>
<dbReference type="AlphaFoldDB" id="C7PXK3"/>
<keyword evidence="1" id="KW-0732">Signal</keyword>
<sequence precursor="true">MISRSIRTTSAAAALFTAAALCVPAAASAASSADSSAASAAPIATPASSGAAAVVLPTGDRVVLGAGAKGGLSVEQQPGGSDAFASFQAGGDRYVIPSEAAPYVGHSLDLSLFDVTKLAAAHNPSAHIPVQLTFAAGVTPAAPAGVTVTATSGQNLTGYLTPDSAKAFAQALRDSVKADVAAGHRAGTGALFGGLTAMAVPGTTVPAKPFYPLHILQVNTLDAAGAPSSVPVILMNTDNARTFTTQIFSSDGIAKVALPAGNYAAISLDFVFDAQGAVPRTNIVSQDGISVPAIGTVPVATIDERTATSPITFTTNKPATQVGGYVAIDRSDPTGFGAGLTLFTGPGETYISPEAKPATGSLSYTLNWVGASPATAASQYRYNLAENSDHIAADQSYAPADNTLATLRHTLNLDPAYGTAEANIGSAFITPDGYGLSGIPVAGNSVTEYLTGGLKWVSEMDLPQAPAATDFTFGILDDDIAVYKAGQSASRTWAYAPETPNFGQHSAAGSSLFGCQACAAAGNLNVTLGMLGDSNRDTAGIDFTAAGTAQLYLNGKLLSSDTDQFGYLVQNVPAGPGTVRTVFDYDRTADGISQSTKTHTDVTVPYSGQTDPRLTLPAGISCDAAFAAQTTPGGPLPPCQVLPALTLNYQLLGLSKTNTSQLPVQALLLNVAHLSYGTVGSHAPITSAKVAVSFDNGATWKDVPALGAAGVYLAQWRNPAAGSPVQLRVTATDSLGGSITQTVTNPYTVG</sequence>
<dbReference type="OrthoDB" id="3586357at2"/>
<name>C7PXK3_CATAD</name>
<dbReference type="HOGENOM" id="CLU_024182_0_0_11"/>
<feature type="chain" id="PRO_5002981333" description="Peptidase S8 and S53 subtilisin kexin sedolisin" evidence="1">
    <location>
        <begin position="30"/>
        <end position="750"/>
    </location>
</feature>
<dbReference type="InParanoid" id="C7PXK3"/>
<dbReference type="eggNOG" id="COG1404">
    <property type="taxonomic scope" value="Bacteria"/>
</dbReference>
<evidence type="ECO:0000313" key="3">
    <source>
        <dbReference type="Proteomes" id="UP000000851"/>
    </source>
</evidence>
<evidence type="ECO:0008006" key="4">
    <source>
        <dbReference type="Google" id="ProtNLM"/>
    </source>
</evidence>
<dbReference type="EMBL" id="CP001700">
    <property type="protein sequence ID" value="ACU71456.1"/>
    <property type="molecule type" value="Genomic_DNA"/>
</dbReference>
<feature type="signal peptide" evidence="1">
    <location>
        <begin position="1"/>
        <end position="29"/>
    </location>
</feature>
<dbReference type="STRING" id="479433.Caci_2538"/>
<evidence type="ECO:0000256" key="1">
    <source>
        <dbReference type="SAM" id="SignalP"/>
    </source>
</evidence>
<dbReference type="Proteomes" id="UP000000851">
    <property type="component" value="Chromosome"/>
</dbReference>